<dbReference type="GO" id="GO:0008233">
    <property type="term" value="F:peptidase activity"/>
    <property type="evidence" value="ECO:0007669"/>
    <property type="project" value="UniProtKB-KW"/>
</dbReference>
<dbReference type="Pfam" id="PF01145">
    <property type="entry name" value="Band_7"/>
    <property type="match status" value="1"/>
</dbReference>
<feature type="domain" description="Band 7" evidence="4">
    <location>
        <begin position="240"/>
        <end position="422"/>
    </location>
</feature>
<keyword evidence="3" id="KW-0812">Transmembrane</keyword>
<dbReference type="AlphaFoldDB" id="A0A4R2JBZ8"/>
<feature type="coiled-coil region" evidence="1">
    <location>
        <begin position="407"/>
        <end position="457"/>
    </location>
</feature>
<dbReference type="OrthoDB" id="501008at2"/>
<sequence>MCSGGGNYERRPFEQPSEVADMVWWGIVLIVLAAVALVVGTGIRSVPPDMVGVVVKRFGPRRQDDDPLMSRPGSAGPQAAILPPDTVWWRPSVLFLVRYFPMVRVPSGTIGLVVARAGAVLPPGQSMARHVDCDHFRDGTRFLSEGGEQGRQLAVLTGGLYAINPALFDVITVLTTHAMEQVGLTADDLREVEIPVGMTGVVITHLGVIPADATMPGERVAGHESFQRPWVFLEAGGELGVQRETLAEGGRYAINPWFARVVLVPIRELIFEWSRATKSADSFDFGLDQIVIDVQGHVIRFDMLQTLQIPVAAAPGLVKRFGVGNDPALPIQRFAAQVLGTTVDAHFRRVSASFTFRDFIRDYDYIRLDLAAEIQASLASLGIVARTTTLLEFTADEPEFNMIRRQIAVQRERVELAAARLQELEAQRANARVRVDIEQQQAKVDEERRELEAIEAKVLMELLGTNEVVLERALSQAADIQVPYRVAEGSLNAVLQALPLTRIREMLASAVPAKRPDPAPVELDAAYRQNINGQAHIVLTLSGDGDPAAAILRAVPVSIYLASDVDAEAVEAAVLDLLDEAGIDITESKPAIVGSWLGLRLGRFRRHVTATEAGEVTARVERALQARLLDQPQADIDAKQAEAVARLIGALDKQSDACIQVGSLFLIKVGQRLVVRNLTPREMAFLGRNQTVLKDPEQVLDALEKMANPPANGQVPDLPGAQRPTLTDAPDPNAPQ</sequence>
<evidence type="ECO:0000256" key="1">
    <source>
        <dbReference type="SAM" id="Coils"/>
    </source>
</evidence>
<name>A0A4R2JBZ8_9PSEU</name>
<keyword evidence="1" id="KW-0175">Coiled coil</keyword>
<evidence type="ECO:0000313" key="5">
    <source>
        <dbReference type="EMBL" id="TCO53619.1"/>
    </source>
</evidence>
<keyword evidence="5" id="KW-0645">Protease</keyword>
<dbReference type="EMBL" id="SLWS01000010">
    <property type="protein sequence ID" value="TCO53619.1"/>
    <property type="molecule type" value="Genomic_DNA"/>
</dbReference>
<keyword evidence="5" id="KW-0378">Hydrolase</keyword>
<dbReference type="InterPro" id="IPR001107">
    <property type="entry name" value="Band_7"/>
</dbReference>
<reference evidence="5 6" key="1">
    <citation type="submission" date="2019-03" db="EMBL/GenBank/DDBJ databases">
        <title>Genomic Encyclopedia of Type Strains, Phase IV (KMG-IV): sequencing the most valuable type-strain genomes for metagenomic binning, comparative biology and taxonomic classification.</title>
        <authorList>
            <person name="Goeker M."/>
        </authorList>
    </citation>
    <scope>NUCLEOTIDE SEQUENCE [LARGE SCALE GENOMIC DNA]</scope>
    <source>
        <strain evidence="5 6">DSM 45934</strain>
    </source>
</reference>
<gene>
    <name evidence="5" type="ORF">EV192_110208</name>
</gene>
<feature type="region of interest" description="Disordered" evidence="2">
    <location>
        <begin position="702"/>
        <end position="736"/>
    </location>
</feature>
<evidence type="ECO:0000313" key="6">
    <source>
        <dbReference type="Proteomes" id="UP000295680"/>
    </source>
</evidence>
<dbReference type="Proteomes" id="UP000295680">
    <property type="component" value="Unassembled WGS sequence"/>
</dbReference>
<keyword evidence="3" id="KW-1133">Transmembrane helix</keyword>
<keyword evidence="3" id="KW-0472">Membrane</keyword>
<evidence type="ECO:0000259" key="4">
    <source>
        <dbReference type="Pfam" id="PF01145"/>
    </source>
</evidence>
<protein>
    <submittedName>
        <fullName evidence="5">Regulator of protease activity HflC (Stomatin/prohibitin superfamily)</fullName>
    </submittedName>
</protein>
<evidence type="ECO:0000256" key="3">
    <source>
        <dbReference type="SAM" id="Phobius"/>
    </source>
</evidence>
<feature type="transmembrane region" description="Helical" evidence="3">
    <location>
        <begin position="22"/>
        <end position="43"/>
    </location>
</feature>
<evidence type="ECO:0000256" key="2">
    <source>
        <dbReference type="SAM" id="MobiDB-lite"/>
    </source>
</evidence>
<organism evidence="5 6">
    <name type="scientific">Actinocrispum wychmicini</name>
    <dbReference type="NCBI Taxonomy" id="1213861"/>
    <lineage>
        <taxon>Bacteria</taxon>
        <taxon>Bacillati</taxon>
        <taxon>Actinomycetota</taxon>
        <taxon>Actinomycetes</taxon>
        <taxon>Pseudonocardiales</taxon>
        <taxon>Pseudonocardiaceae</taxon>
        <taxon>Actinocrispum</taxon>
    </lineage>
</organism>
<accession>A0A4R2JBZ8</accession>
<proteinExistence type="predicted"/>
<dbReference type="RefSeq" id="WP_132123584.1">
    <property type="nucleotide sequence ID" value="NZ_SLWS01000010.1"/>
</dbReference>
<dbReference type="GO" id="GO:0006508">
    <property type="term" value="P:proteolysis"/>
    <property type="evidence" value="ECO:0007669"/>
    <property type="project" value="UniProtKB-KW"/>
</dbReference>
<comment type="caution">
    <text evidence="5">The sequence shown here is derived from an EMBL/GenBank/DDBJ whole genome shotgun (WGS) entry which is preliminary data.</text>
</comment>
<keyword evidence="6" id="KW-1185">Reference proteome</keyword>